<comment type="caution">
    <text evidence="1">The sequence shown here is derived from an EMBL/GenBank/DDBJ whole genome shotgun (WGS) entry which is preliminary data.</text>
</comment>
<dbReference type="AlphaFoldDB" id="A0A0R0B9X5"/>
<sequence>MAGFRSIAELVRGRSKSITSFGQASQVAQAICVDVHAIYASMYYPIERLLACRRVRLVLRGGFGVGTVKRRHVGASGITPEHHYTVVICALPAVERGMGVLAHAQQNAVACGQFTHCLRVSSDCKDAGIHIVLLNFGQQIDFVVVEVTWRPFAVQQRLDGAGGIGRNVDGGRPAQACQRIGLIRSDVAQNGLTYDLWLGIDMLLQLCQS</sequence>
<name>A0A0R0B9X5_9GAMM</name>
<reference evidence="1 2" key="1">
    <citation type="submission" date="2015-05" db="EMBL/GenBank/DDBJ databases">
        <title>Genome sequencing and analysis of members of genus Stenotrophomonas.</title>
        <authorList>
            <person name="Patil P.P."/>
            <person name="Midha S."/>
            <person name="Patil P.B."/>
        </authorList>
    </citation>
    <scope>NUCLEOTIDE SEQUENCE [LARGE SCALE GENOMIC DNA]</scope>
    <source>
        <strain evidence="1 2">DSM 17805</strain>
    </source>
</reference>
<dbReference type="Proteomes" id="UP000051254">
    <property type="component" value="Unassembled WGS sequence"/>
</dbReference>
<keyword evidence="2" id="KW-1185">Reference proteome</keyword>
<proteinExistence type="predicted"/>
<gene>
    <name evidence="1" type="ORF">ABB25_13955</name>
</gene>
<protein>
    <submittedName>
        <fullName evidence="1">Uncharacterized protein</fullName>
    </submittedName>
</protein>
<organism evidence="1 2">
    <name type="scientific">Stenotrophomonas koreensis</name>
    <dbReference type="NCBI Taxonomy" id="266128"/>
    <lineage>
        <taxon>Bacteria</taxon>
        <taxon>Pseudomonadati</taxon>
        <taxon>Pseudomonadota</taxon>
        <taxon>Gammaproteobacteria</taxon>
        <taxon>Lysobacterales</taxon>
        <taxon>Lysobacteraceae</taxon>
        <taxon>Stenotrophomonas</taxon>
    </lineage>
</organism>
<accession>A0A0R0B9X5</accession>
<dbReference type="EMBL" id="LDJH01000035">
    <property type="protein sequence ID" value="KRG54157.1"/>
    <property type="molecule type" value="Genomic_DNA"/>
</dbReference>
<evidence type="ECO:0000313" key="1">
    <source>
        <dbReference type="EMBL" id="KRG54157.1"/>
    </source>
</evidence>
<evidence type="ECO:0000313" key="2">
    <source>
        <dbReference type="Proteomes" id="UP000051254"/>
    </source>
</evidence>